<reference evidence="1 2" key="1">
    <citation type="submission" date="2014-10" db="EMBL/GenBank/DDBJ databases">
        <title>Draft genome of the hookworm Ancylostoma caninum.</title>
        <authorList>
            <person name="Mitreva M."/>
        </authorList>
    </citation>
    <scope>NUCLEOTIDE SEQUENCE [LARGE SCALE GENOMIC DNA]</scope>
    <source>
        <strain evidence="1 2">Baltimore</strain>
    </source>
</reference>
<keyword evidence="2" id="KW-1185">Reference proteome</keyword>
<comment type="caution">
    <text evidence="1">The sequence shown here is derived from an EMBL/GenBank/DDBJ whole genome shotgun (WGS) entry which is preliminary data.</text>
</comment>
<name>A0A368F3H7_ANCCA</name>
<proteinExistence type="predicted"/>
<gene>
    <name evidence="1" type="ORF">ANCCAN_27627</name>
</gene>
<dbReference type="Proteomes" id="UP000252519">
    <property type="component" value="Unassembled WGS sequence"/>
</dbReference>
<accession>A0A368F3H7</accession>
<dbReference type="AlphaFoldDB" id="A0A368F3H7"/>
<organism evidence="1 2">
    <name type="scientific">Ancylostoma caninum</name>
    <name type="common">Dog hookworm</name>
    <dbReference type="NCBI Taxonomy" id="29170"/>
    <lineage>
        <taxon>Eukaryota</taxon>
        <taxon>Metazoa</taxon>
        <taxon>Ecdysozoa</taxon>
        <taxon>Nematoda</taxon>
        <taxon>Chromadorea</taxon>
        <taxon>Rhabditida</taxon>
        <taxon>Rhabditina</taxon>
        <taxon>Rhabditomorpha</taxon>
        <taxon>Strongyloidea</taxon>
        <taxon>Ancylostomatidae</taxon>
        <taxon>Ancylostomatinae</taxon>
        <taxon>Ancylostoma</taxon>
    </lineage>
</organism>
<sequence length="48" mass="5480">MTSQANIHGCNDPLSNRRWITLIQQTRIRGISVIIIIRSMPGTPPLYF</sequence>
<evidence type="ECO:0000313" key="2">
    <source>
        <dbReference type="Proteomes" id="UP000252519"/>
    </source>
</evidence>
<evidence type="ECO:0000313" key="1">
    <source>
        <dbReference type="EMBL" id="RCN26646.1"/>
    </source>
</evidence>
<dbReference type="EMBL" id="JOJR01006633">
    <property type="protein sequence ID" value="RCN26646.1"/>
    <property type="molecule type" value="Genomic_DNA"/>
</dbReference>
<protein>
    <submittedName>
        <fullName evidence="1">Uncharacterized protein</fullName>
    </submittedName>
</protein>